<name>A0A8R7Q3B6_TRIUA</name>
<reference evidence="1" key="3">
    <citation type="submission" date="2022-06" db="UniProtKB">
        <authorList>
            <consortium name="EnsemblPlants"/>
        </authorList>
    </citation>
    <scope>IDENTIFICATION</scope>
</reference>
<sequence>MIPYHIINFRNLISAVVDFRTDRWHCCFKGHSGVTMHLLCLDDGQRA</sequence>
<evidence type="ECO:0000313" key="2">
    <source>
        <dbReference type="Proteomes" id="UP000015106"/>
    </source>
</evidence>
<proteinExistence type="predicted"/>
<organism evidence="1 2">
    <name type="scientific">Triticum urartu</name>
    <name type="common">Red wild einkorn</name>
    <name type="synonym">Crithodium urartu</name>
    <dbReference type="NCBI Taxonomy" id="4572"/>
    <lineage>
        <taxon>Eukaryota</taxon>
        <taxon>Viridiplantae</taxon>
        <taxon>Streptophyta</taxon>
        <taxon>Embryophyta</taxon>
        <taxon>Tracheophyta</taxon>
        <taxon>Spermatophyta</taxon>
        <taxon>Magnoliopsida</taxon>
        <taxon>Liliopsida</taxon>
        <taxon>Poales</taxon>
        <taxon>Poaceae</taxon>
        <taxon>BOP clade</taxon>
        <taxon>Pooideae</taxon>
        <taxon>Triticodae</taxon>
        <taxon>Triticeae</taxon>
        <taxon>Triticinae</taxon>
        <taxon>Triticum</taxon>
    </lineage>
</organism>
<evidence type="ECO:0000313" key="1">
    <source>
        <dbReference type="EnsemblPlants" id="TuG1812G0400002069.01.T02"/>
    </source>
</evidence>
<dbReference type="AlphaFoldDB" id="A0A8R7Q3B6"/>
<dbReference type="Gramene" id="TuG1812G0400002069.01.T02">
    <property type="protein sequence ID" value="TuG1812G0400002069.01.T02"/>
    <property type="gene ID" value="TuG1812G0400002069.01"/>
</dbReference>
<reference evidence="2" key="1">
    <citation type="journal article" date="2013" name="Nature">
        <title>Draft genome of the wheat A-genome progenitor Triticum urartu.</title>
        <authorList>
            <person name="Ling H.Q."/>
            <person name="Zhao S."/>
            <person name="Liu D."/>
            <person name="Wang J."/>
            <person name="Sun H."/>
            <person name="Zhang C."/>
            <person name="Fan H."/>
            <person name="Li D."/>
            <person name="Dong L."/>
            <person name="Tao Y."/>
            <person name="Gao C."/>
            <person name="Wu H."/>
            <person name="Li Y."/>
            <person name="Cui Y."/>
            <person name="Guo X."/>
            <person name="Zheng S."/>
            <person name="Wang B."/>
            <person name="Yu K."/>
            <person name="Liang Q."/>
            <person name="Yang W."/>
            <person name="Lou X."/>
            <person name="Chen J."/>
            <person name="Feng M."/>
            <person name="Jian J."/>
            <person name="Zhang X."/>
            <person name="Luo G."/>
            <person name="Jiang Y."/>
            <person name="Liu J."/>
            <person name="Wang Z."/>
            <person name="Sha Y."/>
            <person name="Zhang B."/>
            <person name="Wu H."/>
            <person name="Tang D."/>
            <person name="Shen Q."/>
            <person name="Xue P."/>
            <person name="Zou S."/>
            <person name="Wang X."/>
            <person name="Liu X."/>
            <person name="Wang F."/>
            <person name="Yang Y."/>
            <person name="An X."/>
            <person name="Dong Z."/>
            <person name="Zhang K."/>
            <person name="Zhang X."/>
            <person name="Luo M.C."/>
            <person name="Dvorak J."/>
            <person name="Tong Y."/>
            <person name="Wang J."/>
            <person name="Yang H."/>
            <person name="Li Z."/>
            <person name="Wang D."/>
            <person name="Zhang A."/>
            <person name="Wang J."/>
        </authorList>
    </citation>
    <scope>NUCLEOTIDE SEQUENCE</scope>
    <source>
        <strain evidence="2">cv. G1812</strain>
    </source>
</reference>
<protein>
    <submittedName>
        <fullName evidence="1">Uncharacterized protein</fullName>
    </submittedName>
</protein>
<dbReference type="EnsemblPlants" id="TuG1812G0400002069.01.T02">
    <property type="protein sequence ID" value="TuG1812G0400002069.01.T02"/>
    <property type="gene ID" value="TuG1812G0400002069.01"/>
</dbReference>
<keyword evidence="2" id="KW-1185">Reference proteome</keyword>
<reference evidence="1" key="2">
    <citation type="submission" date="2018-03" db="EMBL/GenBank/DDBJ databases">
        <title>The Triticum urartu genome reveals the dynamic nature of wheat genome evolution.</title>
        <authorList>
            <person name="Ling H."/>
            <person name="Ma B."/>
            <person name="Shi X."/>
            <person name="Liu H."/>
            <person name="Dong L."/>
            <person name="Sun H."/>
            <person name="Cao Y."/>
            <person name="Gao Q."/>
            <person name="Zheng S."/>
            <person name="Li Y."/>
            <person name="Yu Y."/>
            <person name="Du H."/>
            <person name="Qi M."/>
            <person name="Li Y."/>
            <person name="Yu H."/>
            <person name="Cui Y."/>
            <person name="Wang N."/>
            <person name="Chen C."/>
            <person name="Wu H."/>
            <person name="Zhao Y."/>
            <person name="Zhang J."/>
            <person name="Li Y."/>
            <person name="Zhou W."/>
            <person name="Zhang B."/>
            <person name="Hu W."/>
            <person name="Eijk M."/>
            <person name="Tang J."/>
            <person name="Witsenboer H."/>
            <person name="Zhao S."/>
            <person name="Li Z."/>
            <person name="Zhang A."/>
            <person name="Wang D."/>
            <person name="Liang C."/>
        </authorList>
    </citation>
    <scope>NUCLEOTIDE SEQUENCE [LARGE SCALE GENOMIC DNA]</scope>
    <source>
        <strain evidence="1">cv. G1812</strain>
    </source>
</reference>
<dbReference type="Proteomes" id="UP000015106">
    <property type="component" value="Chromosome 4"/>
</dbReference>
<accession>A0A8R7Q3B6</accession>